<organism evidence="2 3">
    <name type="scientific">Pycnoporus cinnabarinus</name>
    <name type="common">Cinnabar-red polypore</name>
    <name type="synonym">Trametes cinnabarina</name>
    <dbReference type="NCBI Taxonomy" id="5643"/>
    <lineage>
        <taxon>Eukaryota</taxon>
        <taxon>Fungi</taxon>
        <taxon>Dikarya</taxon>
        <taxon>Basidiomycota</taxon>
        <taxon>Agaricomycotina</taxon>
        <taxon>Agaricomycetes</taxon>
        <taxon>Polyporales</taxon>
        <taxon>Polyporaceae</taxon>
        <taxon>Trametes</taxon>
    </lineage>
</organism>
<dbReference type="PROSITE" id="PS51257">
    <property type="entry name" value="PROKAR_LIPOPROTEIN"/>
    <property type="match status" value="1"/>
</dbReference>
<evidence type="ECO:0000313" key="2">
    <source>
        <dbReference type="EMBL" id="CDO71012.1"/>
    </source>
</evidence>
<dbReference type="OrthoDB" id="3199367at2759"/>
<reference evidence="2" key="1">
    <citation type="submission" date="2014-01" db="EMBL/GenBank/DDBJ databases">
        <title>The genome of the white-rot fungus Pycnoporus cinnabarinus: a basidiomycete model with a versatile arsenal for lignocellulosic biomass breakdown.</title>
        <authorList>
            <person name="Levasseur A."/>
            <person name="Lomascolo A."/>
            <person name="Ruiz-Duenas F.J."/>
            <person name="Uzan E."/>
            <person name="Piumi F."/>
            <person name="Kues U."/>
            <person name="Ram A.F.J."/>
            <person name="Murat C."/>
            <person name="Haon M."/>
            <person name="Benoit I."/>
            <person name="Arfi Y."/>
            <person name="Chevret D."/>
            <person name="Drula E."/>
            <person name="Kwon M.J."/>
            <person name="Gouret P."/>
            <person name="Lesage-Meessen L."/>
            <person name="Lombard V."/>
            <person name="Mariette J."/>
            <person name="Noirot C."/>
            <person name="Park J."/>
            <person name="Patyshakuliyeva A."/>
            <person name="Wieneger R.A.B."/>
            <person name="Wosten H.A.B."/>
            <person name="Martin F."/>
            <person name="Coutinho P.M."/>
            <person name="de Vries R."/>
            <person name="Martinez A.T."/>
            <person name="Klopp C."/>
            <person name="Pontarotti P."/>
            <person name="Henrissat B."/>
            <person name="Record E."/>
        </authorList>
    </citation>
    <scope>NUCLEOTIDE SEQUENCE [LARGE SCALE GENOMIC DNA]</scope>
    <source>
        <strain evidence="2">BRFM137</strain>
    </source>
</reference>
<proteinExistence type="predicted"/>
<dbReference type="OMA" id="TKWRAGQ"/>
<accession>A0A060S923</accession>
<evidence type="ECO:0000313" key="3">
    <source>
        <dbReference type="Proteomes" id="UP000029665"/>
    </source>
</evidence>
<keyword evidence="3" id="KW-1185">Reference proteome</keyword>
<dbReference type="EMBL" id="CCBP010000097">
    <property type="protein sequence ID" value="CDO71012.1"/>
    <property type="molecule type" value="Genomic_DNA"/>
</dbReference>
<sequence length="143" mass="15382">MIRKDTFDYSLAEFVTASVHHLLAAFLAAASVACAAPADDFSPPITSPKAGDVWTIGSTQNVTWDTSNIPPHNVNQTGLILLGYLEDGSEDEHLDINHPLAVNFPITAGFALVDVPEVKSRDDYVVVLFGNSGNTSPKFIIKK</sequence>
<name>A0A060S923_PYCCI</name>
<feature type="chain" id="PRO_5001587284" evidence="1">
    <location>
        <begin position="36"/>
        <end position="143"/>
    </location>
</feature>
<feature type="signal peptide" evidence="1">
    <location>
        <begin position="1"/>
        <end position="35"/>
    </location>
</feature>
<dbReference type="STRING" id="5643.A0A060S923"/>
<dbReference type="AlphaFoldDB" id="A0A060S923"/>
<evidence type="ECO:0000256" key="1">
    <source>
        <dbReference type="SAM" id="SignalP"/>
    </source>
</evidence>
<dbReference type="Proteomes" id="UP000029665">
    <property type="component" value="Unassembled WGS sequence"/>
</dbReference>
<protein>
    <submittedName>
        <fullName evidence="2">Uncharacterized protein</fullName>
    </submittedName>
</protein>
<keyword evidence="1" id="KW-0732">Signal</keyword>
<gene>
    <name evidence="2" type="ORF">BN946_scf184844.g16</name>
</gene>
<dbReference type="HOGENOM" id="CLU_083660_2_1_1"/>
<comment type="caution">
    <text evidence="2">The sequence shown here is derived from an EMBL/GenBank/DDBJ whole genome shotgun (WGS) entry which is preliminary data.</text>
</comment>